<dbReference type="AlphaFoldDB" id="A0A4R5M9Q9"/>
<comment type="caution">
    <text evidence="2">The sequence shown here is derived from an EMBL/GenBank/DDBJ whole genome shotgun (WGS) entry which is preliminary data.</text>
</comment>
<organism evidence="2 3">
    <name type="scientific">Paraburkholderia silviterrae</name>
    <dbReference type="NCBI Taxonomy" id="2528715"/>
    <lineage>
        <taxon>Bacteria</taxon>
        <taxon>Pseudomonadati</taxon>
        <taxon>Pseudomonadota</taxon>
        <taxon>Betaproteobacteria</taxon>
        <taxon>Burkholderiales</taxon>
        <taxon>Burkholderiaceae</taxon>
        <taxon>Paraburkholderia</taxon>
    </lineage>
</organism>
<protein>
    <submittedName>
        <fullName evidence="2">Uncharacterized protein</fullName>
    </submittedName>
</protein>
<proteinExistence type="predicted"/>
<dbReference type="OrthoDB" id="9103168at2"/>
<evidence type="ECO:0000313" key="2">
    <source>
        <dbReference type="EMBL" id="TDG23255.1"/>
    </source>
</evidence>
<accession>A0A4R5M9Q9</accession>
<evidence type="ECO:0000256" key="1">
    <source>
        <dbReference type="SAM" id="MobiDB-lite"/>
    </source>
</evidence>
<feature type="region of interest" description="Disordered" evidence="1">
    <location>
        <begin position="15"/>
        <end position="69"/>
    </location>
</feature>
<gene>
    <name evidence="2" type="ORF">EYW47_15095</name>
</gene>
<sequence>MSGVAHPNMFPVAGESVAIEASADAEPDQTAEQPAEPPRPADPWANPVGRLQRAAAPKAEEPKAKRQTRADQVVEFLSANGPTGSKQLCMALGLSTSAGITPLIDAALKTGRIVRVNHLYMLPDQRPKNEIQKEPEPASLELKAEAPASPAMARGITTQVTETAPPAAETARATPKARTPEFTISAGDALLIAWPDGGVTVQRGGTFVELTPIAVRLLRAFIELRT</sequence>
<evidence type="ECO:0000313" key="3">
    <source>
        <dbReference type="Proteomes" id="UP000295722"/>
    </source>
</evidence>
<name>A0A4R5M9Q9_9BURK</name>
<keyword evidence="3" id="KW-1185">Reference proteome</keyword>
<dbReference type="RefSeq" id="WP_133195625.1">
    <property type="nucleotide sequence ID" value="NZ_JBHUCW010000009.1"/>
</dbReference>
<dbReference type="EMBL" id="SMRP01000006">
    <property type="protein sequence ID" value="TDG23255.1"/>
    <property type="molecule type" value="Genomic_DNA"/>
</dbReference>
<dbReference type="Proteomes" id="UP000295722">
    <property type="component" value="Unassembled WGS sequence"/>
</dbReference>
<reference evidence="2 3" key="1">
    <citation type="submission" date="2019-03" db="EMBL/GenBank/DDBJ databases">
        <title>Paraburkholderia sp. 4M-K11, isolated from subtropical forest soil.</title>
        <authorList>
            <person name="Gao Z.-H."/>
            <person name="Qiu L.-H."/>
        </authorList>
    </citation>
    <scope>NUCLEOTIDE SEQUENCE [LARGE SCALE GENOMIC DNA]</scope>
    <source>
        <strain evidence="2 3">4M-K11</strain>
    </source>
</reference>